<protein>
    <submittedName>
        <fullName evidence="1">Uncharacterized protein</fullName>
    </submittedName>
</protein>
<dbReference type="Proteomes" id="UP000805193">
    <property type="component" value="Unassembled WGS sequence"/>
</dbReference>
<comment type="caution">
    <text evidence="1">The sequence shown here is derived from an EMBL/GenBank/DDBJ whole genome shotgun (WGS) entry which is preliminary data.</text>
</comment>
<organism evidence="1 2">
    <name type="scientific">Ixodes persulcatus</name>
    <name type="common">Taiga tick</name>
    <dbReference type="NCBI Taxonomy" id="34615"/>
    <lineage>
        <taxon>Eukaryota</taxon>
        <taxon>Metazoa</taxon>
        <taxon>Ecdysozoa</taxon>
        <taxon>Arthropoda</taxon>
        <taxon>Chelicerata</taxon>
        <taxon>Arachnida</taxon>
        <taxon>Acari</taxon>
        <taxon>Parasitiformes</taxon>
        <taxon>Ixodida</taxon>
        <taxon>Ixodoidea</taxon>
        <taxon>Ixodidae</taxon>
        <taxon>Ixodinae</taxon>
        <taxon>Ixodes</taxon>
    </lineage>
</organism>
<sequence length="116" mass="13290">MAVSGTCQVLLLLVKLTAVASQERPIGHVTKAGGLEITFRNLVPVRTLDGDIAWIEARFLNETHDRNYQHRRKPDFASVDKMSVLLPVLTFLVPFSVWMFCMVVCLNRSQQRHIYY</sequence>
<proteinExistence type="predicted"/>
<keyword evidence="2" id="KW-1185">Reference proteome</keyword>
<evidence type="ECO:0000313" key="1">
    <source>
        <dbReference type="EMBL" id="KAG0419661.1"/>
    </source>
</evidence>
<name>A0AC60PGY5_IXOPE</name>
<accession>A0AC60PGY5</accession>
<evidence type="ECO:0000313" key="2">
    <source>
        <dbReference type="Proteomes" id="UP000805193"/>
    </source>
</evidence>
<reference evidence="1 2" key="1">
    <citation type="journal article" date="2020" name="Cell">
        <title>Large-Scale Comparative Analyses of Tick Genomes Elucidate Their Genetic Diversity and Vector Capacities.</title>
        <authorList>
            <consortium name="Tick Genome and Microbiome Consortium (TIGMIC)"/>
            <person name="Jia N."/>
            <person name="Wang J."/>
            <person name="Shi W."/>
            <person name="Du L."/>
            <person name="Sun Y."/>
            <person name="Zhan W."/>
            <person name="Jiang J.F."/>
            <person name="Wang Q."/>
            <person name="Zhang B."/>
            <person name="Ji P."/>
            <person name="Bell-Sakyi L."/>
            <person name="Cui X.M."/>
            <person name="Yuan T.T."/>
            <person name="Jiang B.G."/>
            <person name="Yang W.F."/>
            <person name="Lam T.T."/>
            <person name="Chang Q.C."/>
            <person name="Ding S.J."/>
            <person name="Wang X.J."/>
            <person name="Zhu J.G."/>
            <person name="Ruan X.D."/>
            <person name="Zhao L."/>
            <person name="Wei J.T."/>
            <person name="Ye R.Z."/>
            <person name="Que T.C."/>
            <person name="Du C.H."/>
            <person name="Zhou Y.H."/>
            <person name="Cheng J.X."/>
            <person name="Dai P.F."/>
            <person name="Guo W.B."/>
            <person name="Han X.H."/>
            <person name="Huang E.J."/>
            <person name="Li L.F."/>
            <person name="Wei W."/>
            <person name="Gao Y.C."/>
            <person name="Liu J.Z."/>
            <person name="Shao H.Z."/>
            <person name="Wang X."/>
            <person name="Wang C.C."/>
            <person name="Yang T.C."/>
            <person name="Huo Q.B."/>
            <person name="Li W."/>
            <person name="Chen H.Y."/>
            <person name="Chen S.E."/>
            <person name="Zhou L.G."/>
            <person name="Ni X.B."/>
            <person name="Tian J.H."/>
            <person name="Sheng Y."/>
            <person name="Liu T."/>
            <person name="Pan Y.S."/>
            <person name="Xia L.Y."/>
            <person name="Li J."/>
            <person name="Zhao F."/>
            <person name="Cao W.C."/>
        </authorList>
    </citation>
    <scope>NUCLEOTIDE SEQUENCE [LARGE SCALE GENOMIC DNA]</scope>
    <source>
        <strain evidence="1">Iper-2018</strain>
    </source>
</reference>
<dbReference type="EMBL" id="JABSTQ010010593">
    <property type="protein sequence ID" value="KAG0419661.1"/>
    <property type="molecule type" value="Genomic_DNA"/>
</dbReference>
<gene>
    <name evidence="1" type="ORF">HPB47_003954</name>
</gene>